<name>A0AAD4FI01_9PLEO</name>
<protein>
    <submittedName>
        <fullName evidence="1">Uncharacterized protein</fullName>
    </submittedName>
</protein>
<organism evidence="1 2">
    <name type="scientific">Alternaria panax</name>
    <dbReference type="NCBI Taxonomy" id="48097"/>
    <lineage>
        <taxon>Eukaryota</taxon>
        <taxon>Fungi</taxon>
        <taxon>Dikarya</taxon>
        <taxon>Ascomycota</taxon>
        <taxon>Pezizomycotina</taxon>
        <taxon>Dothideomycetes</taxon>
        <taxon>Pleosporomycetidae</taxon>
        <taxon>Pleosporales</taxon>
        <taxon>Pleosporineae</taxon>
        <taxon>Pleosporaceae</taxon>
        <taxon>Alternaria</taxon>
        <taxon>Alternaria sect. Panax</taxon>
    </lineage>
</organism>
<sequence>MAFLELRKHSAVAVRAANGSAVLEGLLLVLERHNTGLPGAPRTIHELLQQLSMADHSISNGLSNSAPATDRFAHHGNYGNIDMVDGIGNTLQARGGFDDWDEVFTQM</sequence>
<reference evidence="1" key="1">
    <citation type="submission" date="2021-07" db="EMBL/GenBank/DDBJ databases">
        <title>Genome Resource of American Ginseng Black Spot Pathogen Alternaria panax.</title>
        <authorList>
            <person name="Qiu C."/>
            <person name="Wang W."/>
            <person name="Liu Z."/>
        </authorList>
    </citation>
    <scope>NUCLEOTIDE SEQUENCE</scope>
    <source>
        <strain evidence="1">BNCC115425</strain>
    </source>
</reference>
<dbReference type="AlphaFoldDB" id="A0AAD4FI01"/>
<dbReference type="Proteomes" id="UP001199106">
    <property type="component" value="Unassembled WGS sequence"/>
</dbReference>
<dbReference type="EMBL" id="JAANER010000004">
    <property type="protein sequence ID" value="KAG9190187.1"/>
    <property type="molecule type" value="Genomic_DNA"/>
</dbReference>
<accession>A0AAD4FI01</accession>
<evidence type="ECO:0000313" key="1">
    <source>
        <dbReference type="EMBL" id="KAG9190187.1"/>
    </source>
</evidence>
<proteinExistence type="predicted"/>
<gene>
    <name evidence="1" type="ORF">G6011_08275</name>
</gene>
<keyword evidence="2" id="KW-1185">Reference proteome</keyword>
<comment type="caution">
    <text evidence="1">The sequence shown here is derived from an EMBL/GenBank/DDBJ whole genome shotgun (WGS) entry which is preliminary data.</text>
</comment>
<evidence type="ECO:0000313" key="2">
    <source>
        <dbReference type="Proteomes" id="UP001199106"/>
    </source>
</evidence>